<evidence type="ECO:0000313" key="1">
    <source>
        <dbReference type="EMBL" id="CAK0884867.1"/>
    </source>
</evidence>
<protein>
    <submittedName>
        <fullName evidence="1">Uncharacterized protein</fullName>
    </submittedName>
</protein>
<evidence type="ECO:0000313" key="2">
    <source>
        <dbReference type="Proteomes" id="UP001189429"/>
    </source>
</evidence>
<dbReference type="Proteomes" id="UP001189429">
    <property type="component" value="Unassembled WGS sequence"/>
</dbReference>
<sequence>MSSSDVASTSFPRVQTPTLLYEQPTGTTVTLNRDTVDITGTTLHLWQRCSHRRGFFKTSQRDSYIVFECGTPWGSCGGTFAHGRWFEEHGTSPTGITCHTWCGCYSDAGGKKARRF</sequence>
<comment type="caution">
    <text evidence="1">The sequence shown here is derived from an EMBL/GenBank/DDBJ whole genome shotgun (WGS) entry which is preliminary data.</text>
</comment>
<organism evidence="1 2">
    <name type="scientific">Prorocentrum cordatum</name>
    <dbReference type="NCBI Taxonomy" id="2364126"/>
    <lineage>
        <taxon>Eukaryota</taxon>
        <taxon>Sar</taxon>
        <taxon>Alveolata</taxon>
        <taxon>Dinophyceae</taxon>
        <taxon>Prorocentrales</taxon>
        <taxon>Prorocentraceae</taxon>
        <taxon>Prorocentrum</taxon>
    </lineage>
</organism>
<dbReference type="EMBL" id="CAUYUJ010018599">
    <property type="protein sequence ID" value="CAK0884867.1"/>
    <property type="molecule type" value="Genomic_DNA"/>
</dbReference>
<name>A0ABN9WGB7_9DINO</name>
<accession>A0ABN9WGB7</accession>
<gene>
    <name evidence="1" type="ORF">PCOR1329_LOCUS66647</name>
</gene>
<reference evidence="1" key="1">
    <citation type="submission" date="2023-10" db="EMBL/GenBank/DDBJ databases">
        <authorList>
            <person name="Chen Y."/>
            <person name="Shah S."/>
            <person name="Dougan E. K."/>
            <person name="Thang M."/>
            <person name="Chan C."/>
        </authorList>
    </citation>
    <scope>NUCLEOTIDE SEQUENCE [LARGE SCALE GENOMIC DNA]</scope>
</reference>
<proteinExistence type="predicted"/>
<keyword evidence="2" id="KW-1185">Reference proteome</keyword>